<proteinExistence type="predicted"/>
<evidence type="ECO:0000313" key="3">
    <source>
        <dbReference type="Proteomes" id="UP000784294"/>
    </source>
</evidence>
<keyword evidence="3" id="KW-1185">Reference proteome</keyword>
<feature type="compositionally biased region" description="Polar residues" evidence="1">
    <location>
        <begin position="1"/>
        <end position="19"/>
    </location>
</feature>
<comment type="caution">
    <text evidence="2">The sequence shown here is derived from an EMBL/GenBank/DDBJ whole genome shotgun (WGS) entry which is preliminary data.</text>
</comment>
<evidence type="ECO:0000256" key="1">
    <source>
        <dbReference type="SAM" id="MobiDB-lite"/>
    </source>
</evidence>
<dbReference type="AlphaFoldDB" id="A0A3S5B0L0"/>
<organism evidence="2 3">
    <name type="scientific">Protopolystoma xenopodis</name>
    <dbReference type="NCBI Taxonomy" id="117903"/>
    <lineage>
        <taxon>Eukaryota</taxon>
        <taxon>Metazoa</taxon>
        <taxon>Spiralia</taxon>
        <taxon>Lophotrochozoa</taxon>
        <taxon>Platyhelminthes</taxon>
        <taxon>Monogenea</taxon>
        <taxon>Polyopisthocotylea</taxon>
        <taxon>Polystomatidea</taxon>
        <taxon>Polystomatidae</taxon>
        <taxon>Protopolystoma</taxon>
    </lineage>
</organism>
<reference evidence="2" key="1">
    <citation type="submission" date="2018-11" db="EMBL/GenBank/DDBJ databases">
        <authorList>
            <consortium name="Pathogen Informatics"/>
        </authorList>
    </citation>
    <scope>NUCLEOTIDE SEQUENCE</scope>
</reference>
<dbReference type="EMBL" id="CAAALY010274144">
    <property type="protein sequence ID" value="VEL42384.1"/>
    <property type="molecule type" value="Genomic_DNA"/>
</dbReference>
<protein>
    <submittedName>
        <fullName evidence="2">Uncharacterized protein</fullName>
    </submittedName>
</protein>
<sequence>MVTSSVGKNDAIQHQQASDSRIRASRSCINDESGSEGVVLLSVRSRPISEQHAAIRDAVASVMLDTALQTNTSCASISGPSADLCKPQSLATVVTEEANSSLLTSPTPVSCTREKNLRDGHYDQQKLPIAPATGARVDSQSRLHEVTHVDKTNSELVKSTFRTSG</sequence>
<accession>A0A3S5B0L0</accession>
<name>A0A3S5B0L0_9PLAT</name>
<feature type="region of interest" description="Disordered" evidence="1">
    <location>
        <begin position="1"/>
        <end position="29"/>
    </location>
</feature>
<gene>
    <name evidence="2" type="ORF">PXEA_LOCUS35824</name>
</gene>
<evidence type="ECO:0000313" key="2">
    <source>
        <dbReference type="EMBL" id="VEL42384.1"/>
    </source>
</evidence>
<dbReference type="Proteomes" id="UP000784294">
    <property type="component" value="Unassembled WGS sequence"/>
</dbReference>